<accession>A0A921IWC7</accession>
<sequence>MKRKIMAVFGIMALVVGVAVCSGQNAQPSSNAEDSGSSQREITPEPQPADLTGTWKSTNSDSEDSWMEATITVDTIQVDWVTADTRSLYWIGTFEAPSEPGDWSWTSQADREKMDTALMASQDDTKDFTYIETDGLSFDASAMGVTKTVKMTKQ</sequence>
<feature type="region of interest" description="Disordered" evidence="1">
    <location>
        <begin position="24"/>
        <end position="64"/>
    </location>
</feature>
<evidence type="ECO:0000256" key="2">
    <source>
        <dbReference type="SAM" id="SignalP"/>
    </source>
</evidence>
<evidence type="ECO:0000313" key="4">
    <source>
        <dbReference type="Proteomes" id="UP000786560"/>
    </source>
</evidence>
<dbReference type="EMBL" id="DYUX01000019">
    <property type="protein sequence ID" value="HJG41758.1"/>
    <property type="molecule type" value="Genomic_DNA"/>
</dbReference>
<name>A0A921IWC7_9BIFI</name>
<keyword evidence="2" id="KW-0732">Signal</keyword>
<evidence type="ECO:0000256" key="1">
    <source>
        <dbReference type="SAM" id="MobiDB-lite"/>
    </source>
</evidence>
<dbReference type="AlphaFoldDB" id="A0A921IWC7"/>
<feature type="chain" id="PRO_5039126841" description="Lipoprotein" evidence="2">
    <location>
        <begin position="27"/>
        <end position="154"/>
    </location>
</feature>
<dbReference type="Proteomes" id="UP000786560">
    <property type="component" value="Unassembled WGS sequence"/>
</dbReference>
<reference evidence="3" key="2">
    <citation type="submission" date="2021-09" db="EMBL/GenBank/DDBJ databases">
        <authorList>
            <person name="Gilroy R."/>
        </authorList>
    </citation>
    <scope>NUCLEOTIDE SEQUENCE</scope>
    <source>
        <strain evidence="3">ChiBcolR7-4860</strain>
    </source>
</reference>
<comment type="caution">
    <text evidence="3">The sequence shown here is derived from an EMBL/GenBank/DDBJ whole genome shotgun (WGS) entry which is preliminary data.</text>
</comment>
<organism evidence="3 4">
    <name type="scientific">Bifidobacterium pullorum subsp. gallinarum</name>
    <dbReference type="NCBI Taxonomy" id="78344"/>
    <lineage>
        <taxon>Bacteria</taxon>
        <taxon>Bacillati</taxon>
        <taxon>Actinomycetota</taxon>
        <taxon>Actinomycetes</taxon>
        <taxon>Bifidobacteriales</taxon>
        <taxon>Bifidobacteriaceae</taxon>
        <taxon>Bifidobacterium</taxon>
    </lineage>
</organism>
<reference evidence="3" key="1">
    <citation type="journal article" date="2021" name="PeerJ">
        <title>Extensive microbial diversity within the chicken gut microbiome revealed by metagenomics and culture.</title>
        <authorList>
            <person name="Gilroy R."/>
            <person name="Ravi A."/>
            <person name="Getino M."/>
            <person name="Pursley I."/>
            <person name="Horton D.L."/>
            <person name="Alikhan N.F."/>
            <person name="Baker D."/>
            <person name="Gharbi K."/>
            <person name="Hall N."/>
            <person name="Watson M."/>
            <person name="Adriaenssens E.M."/>
            <person name="Foster-Nyarko E."/>
            <person name="Jarju S."/>
            <person name="Secka A."/>
            <person name="Antonio M."/>
            <person name="Oren A."/>
            <person name="Chaudhuri R.R."/>
            <person name="La Ragione R."/>
            <person name="Hildebrand F."/>
            <person name="Pallen M.J."/>
        </authorList>
    </citation>
    <scope>NUCLEOTIDE SEQUENCE</scope>
    <source>
        <strain evidence="3">ChiBcolR7-4860</strain>
    </source>
</reference>
<feature type="compositionally biased region" description="Polar residues" evidence="1">
    <location>
        <begin position="24"/>
        <end position="41"/>
    </location>
</feature>
<dbReference type="RefSeq" id="WP_278711248.1">
    <property type="nucleotide sequence ID" value="NZ_DYUX01000019.1"/>
</dbReference>
<gene>
    <name evidence="3" type="ORF">K8U73_05150</name>
</gene>
<evidence type="ECO:0008006" key="5">
    <source>
        <dbReference type="Google" id="ProtNLM"/>
    </source>
</evidence>
<feature type="signal peptide" evidence="2">
    <location>
        <begin position="1"/>
        <end position="26"/>
    </location>
</feature>
<protein>
    <recommendedName>
        <fullName evidence="5">Lipoprotein</fullName>
    </recommendedName>
</protein>
<evidence type="ECO:0000313" key="3">
    <source>
        <dbReference type="EMBL" id="HJG41758.1"/>
    </source>
</evidence>
<proteinExistence type="predicted"/>